<proteinExistence type="predicted"/>
<dbReference type="STRING" id="84029.CROST_00700"/>
<dbReference type="Proteomes" id="UP000190951">
    <property type="component" value="Chromosome"/>
</dbReference>
<organism evidence="1 2">
    <name type="scientific">Clostridium felsineum</name>
    <dbReference type="NCBI Taxonomy" id="36839"/>
    <lineage>
        <taxon>Bacteria</taxon>
        <taxon>Bacillati</taxon>
        <taxon>Bacillota</taxon>
        <taxon>Clostridia</taxon>
        <taxon>Eubacteriales</taxon>
        <taxon>Clostridiaceae</taxon>
        <taxon>Clostridium</taxon>
    </lineage>
</organism>
<dbReference type="AlphaFoldDB" id="A0A1S8LY78"/>
<protein>
    <submittedName>
        <fullName evidence="1">Uncharacterized protein</fullName>
    </submittedName>
</protein>
<evidence type="ECO:0000313" key="2">
    <source>
        <dbReference type="Proteomes" id="UP000190951"/>
    </source>
</evidence>
<dbReference type="Pfam" id="PF14584">
    <property type="entry name" value="DUF4446"/>
    <property type="match status" value="1"/>
</dbReference>
<dbReference type="InterPro" id="IPR027981">
    <property type="entry name" value="DUF4446"/>
</dbReference>
<name>A0A1S8LY78_9CLOT</name>
<reference evidence="1 2" key="1">
    <citation type="submission" date="2022-04" db="EMBL/GenBank/DDBJ databases">
        <title>Genome sequence of C. roseum typestrain.</title>
        <authorList>
            <person name="Poehlein A."/>
            <person name="Schoch T."/>
            <person name="Duerre P."/>
            <person name="Daniel R."/>
        </authorList>
    </citation>
    <scope>NUCLEOTIDE SEQUENCE [LARGE SCALE GENOMIC DNA]</scope>
    <source>
        <strain evidence="1 2">DSM 7320</strain>
    </source>
</reference>
<dbReference type="EMBL" id="CP096983">
    <property type="protein sequence ID" value="URZ09515.1"/>
    <property type="molecule type" value="Genomic_DNA"/>
</dbReference>
<dbReference type="RefSeq" id="WP_077834868.1">
    <property type="nucleotide sequence ID" value="NZ_CP096983.1"/>
</dbReference>
<evidence type="ECO:0000313" key="1">
    <source>
        <dbReference type="EMBL" id="URZ09515.1"/>
    </source>
</evidence>
<accession>A0A1S8LY78</accession>
<keyword evidence="2" id="KW-1185">Reference proteome</keyword>
<dbReference type="KEGG" id="crw:CROST_001870"/>
<sequence>MEDIFTLLNQFNVYITIGLCILVFVLIILNISSLHSTKKLKKNYKKLMRGTSSENLEELINGYLNKVEQISEDAKEVKDIYGGIQAQVKTCIKNVAMVRYKAFDNVGSDLSFSLVMLDDNYDGIIITSIYGRGESVVYAKPINKGLSRYDLSDEEKNILKEVCEKEKDNDK</sequence>
<gene>
    <name evidence="1" type="ORF">CROST_001870</name>
</gene>